<evidence type="ECO:0000256" key="3">
    <source>
        <dbReference type="ARBA" id="ARBA00011352"/>
    </source>
</evidence>
<protein>
    <recommendedName>
        <fullName evidence="4 7">DNA replication complex GINS protein SLD5</fullName>
    </recommendedName>
</protein>
<dbReference type="SUPFAM" id="SSF158573">
    <property type="entry name" value="GINS helical bundle-like"/>
    <property type="match status" value="1"/>
</dbReference>
<keyword evidence="5 7" id="KW-0235">DNA replication</keyword>
<evidence type="ECO:0000256" key="2">
    <source>
        <dbReference type="ARBA" id="ARBA00008187"/>
    </source>
</evidence>
<dbReference type="STRING" id="294747.C5MIB0"/>
<dbReference type="KEGG" id="ctp:CTRG_05803"/>
<dbReference type="EMBL" id="GG692404">
    <property type="protein sequence ID" value="EER30404.1"/>
    <property type="molecule type" value="Genomic_DNA"/>
</dbReference>
<dbReference type="Proteomes" id="UP000002037">
    <property type="component" value="Unassembled WGS sequence"/>
</dbReference>
<evidence type="ECO:0000259" key="9">
    <source>
        <dbReference type="Pfam" id="PF16922"/>
    </source>
</evidence>
<evidence type="ECO:0000313" key="11">
    <source>
        <dbReference type="Proteomes" id="UP000002037"/>
    </source>
</evidence>
<dbReference type="VEuPathDB" id="FungiDB:CTRG_05803"/>
<dbReference type="CDD" id="cd21692">
    <property type="entry name" value="GINS_B_Sld5"/>
    <property type="match status" value="1"/>
</dbReference>
<dbReference type="InterPro" id="IPR036224">
    <property type="entry name" value="GINS_bundle-like_dom_sf"/>
</dbReference>
<dbReference type="GO" id="GO:0000811">
    <property type="term" value="C:GINS complex"/>
    <property type="evidence" value="ECO:0007669"/>
    <property type="project" value="UniProtKB-UniRule"/>
</dbReference>
<dbReference type="Gene3D" id="1.20.58.1030">
    <property type="match status" value="1"/>
</dbReference>
<dbReference type="InterPro" id="IPR038749">
    <property type="entry name" value="Sld5_GINS_A"/>
</dbReference>
<keyword evidence="6 7" id="KW-0539">Nucleus</keyword>
<dbReference type="HOGENOM" id="CLU_071893_2_0_1"/>
<dbReference type="RefSeq" id="XP_002546325.1">
    <property type="nucleotide sequence ID" value="XM_002546279.1"/>
</dbReference>
<comment type="subunit">
    <text evidence="3">Component of the GINS complex which is a heterotetramer of SLD5, PSF1, PSF2 and PSF3.</text>
</comment>
<feature type="domain" description="GINS subunit" evidence="8">
    <location>
        <begin position="76"/>
        <end position="157"/>
    </location>
</feature>
<evidence type="ECO:0000256" key="6">
    <source>
        <dbReference type="ARBA" id="ARBA00023242"/>
    </source>
</evidence>
<dbReference type="InterPro" id="IPR031633">
    <property type="entry name" value="SLD5_C"/>
</dbReference>
<evidence type="ECO:0000256" key="1">
    <source>
        <dbReference type="ARBA" id="ARBA00004123"/>
    </source>
</evidence>
<dbReference type="OrthoDB" id="338231at2759"/>
<dbReference type="GO" id="GO:0000727">
    <property type="term" value="P:double-strand break repair via break-induced replication"/>
    <property type="evidence" value="ECO:0007669"/>
    <property type="project" value="EnsemblFungi"/>
</dbReference>
<dbReference type="InterPro" id="IPR008591">
    <property type="entry name" value="GINS_Sld5"/>
</dbReference>
<reference evidence="10 11" key="1">
    <citation type="journal article" date="2009" name="Nature">
        <title>Evolution of pathogenicity and sexual reproduction in eight Candida genomes.</title>
        <authorList>
            <person name="Butler G."/>
            <person name="Rasmussen M.D."/>
            <person name="Lin M.F."/>
            <person name="Santos M.A."/>
            <person name="Sakthikumar S."/>
            <person name="Munro C.A."/>
            <person name="Rheinbay E."/>
            <person name="Grabherr M."/>
            <person name="Forche A."/>
            <person name="Reedy J.L."/>
            <person name="Agrafioti I."/>
            <person name="Arnaud M.B."/>
            <person name="Bates S."/>
            <person name="Brown A.J."/>
            <person name="Brunke S."/>
            <person name="Costanzo M.C."/>
            <person name="Fitzpatrick D.A."/>
            <person name="de Groot P.W."/>
            <person name="Harris D."/>
            <person name="Hoyer L.L."/>
            <person name="Hube B."/>
            <person name="Klis F.M."/>
            <person name="Kodira C."/>
            <person name="Lennard N."/>
            <person name="Logue M.E."/>
            <person name="Martin R."/>
            <person name="Neiman A.M."/>
            <person name="Nikolaou E."/>
            <person name="Quail M.A."/>
            <person name="Quinn J."/>
            <person name="Santos M.C."/>
            <person name="Schmitzberger F.F."/>
            <person name="Sherlock G."/>
            <person name="Shah P."/>
            <person name="Silverstein K.A."/>
            <person name="Skrzypek M.S."/>
            <person name="Soll D."/>
            <person name="Staggs R."/>
            <person name="Stansfield I."/>
            <person name="Stumpf M.P."/>
            <person name="Sudbery P.E."/>
            <person name="Srikantha T."/>
            <person name="Zeng Q."/>
            <person name="Berman J."/>
            <person name="Berriman M."/>
            <person name="Heitman J."/>
            <person name="Gow N.A."/>
            <person name="Lorenz M.C."/>
            <person name="Birren B.W."/>
            <person name="Kellis M."/>
            <person name="Cuomo C.A."/>
        </authorList>
    </citation>
    <scope>NUCLEOTIDE SEQUENCE [LARGE SCALE GENOMIC DNA]</scope>
    <source>
        <strain evidence="11">ATCC MYA-3404 / T1</strain>
    </source>
</reference>
<dbReference type="AlphaFoldDB" id="C5MIB0"/>
<dbReference type="GO" id="GO:0043596">
    <property type="term" value="C:nuclear replication fork"/>
    <property type="evidence" value="ECO:0007669"/>
    <property type="project" value="EnsemblFungi"/>
</dbReference>
<organism evidence="10 11">
    <name type="scientific">Candida tropicalis (strain ATCC MYA-3404 / T1)</name>
    <name type="common">Yeast</name>
    <dbReference type="NCBI Taxonomy" id="294747"/>
    <lineage>
        <taxon>Eukaryota</taxon>
        <taxon>Fungi</taxon>
        <taxon>Dikarya</taxon>
        <taxon>Ascomycota</taxon>
        <taxon>Saccharomycotina</taxon>
        <taxon>Pichiomycetes</taxon>
        <taxon>Debaryomycetaceae</taxon>
        <taxon>Candida/Lodderomyces clade</taxon>
        <taxon>Candida</taxon>
    </lineage>
</organism>
<evidence type="ECO:0000259" key="8">
    <source>
        <dbReference type="Pfam" id="PF05916"/>
    </source>
</evidence>
<evidence type="ECO:0000256" key="7">
    <source>
        <dbReference type="PIRNR" id="PIRNR007764"/>
    </source>
</evidence>
<dbReference type="Pfam" id="PF05916">
    <property type="entry name" value="Sld5"/>
    <property type="match status" value="1"/>
</dbReference>
<dbReference type="GO" id="GO:0006261">
    <property type="term" value="P:DNA-templated DNA replication"/>
    <property type="evidence" value="ECO:0007669"/>
    <property type="project" value="EnsemblFungi"/>
</dbReference>
<name>C5MIB0_CANTT</name>
<dbReference type="InterPro" id="IPR021151">
    <property type="entry name" value="GINS_A"/>
</dbReference>
<gene>
    <name evidence="10" type="ORF">CTRG_05803</name>
</gene>
<comment type="function">
    <text evidence="7">The GINS complex plays an essential role in the initiation of DNA replication.</text>
</comment>
<evidence type="ECO:0000256" key="4">
    <source>
        <dbReference type="ARBA" id="ARBA00014804"/>
    </source>
</evidence>
<dbReference type="CDD" id="cd11711">
    <property type="entry name" value="GINS_A_Sld5"/>
    <property type="match status" value="1"/>
</dbReference>
<evidence type="ECO:0000313" key="10">
    <source>
        <dbReference type="EMBL" id="EER30404.1"/>
    </source>
</evidence>
<dbReference type="GeneID" id="8296727"/>
<dbReference type="SUPFAM" id="SSF160059">
    <property type="entry name" value="PriA/YqbF domain"/>
    <property type="match status" value="1"/>
</dbReference>
<dbReference type="GO" id="GO:0071162">
    <property type="term" value="C:CMG complex"/>
    <property type="evidence" value="ECO:0007669"/>
    <property type="project" value="EnsemblFungi"/>
</dbReference>
<sequence length="237" mass="27777">MDIDDILKDFEESSRNEQLNTRSSNTANLYQELLTCMINERMSPELLPYKHELMSSILSAMSDQQQFLLESHEYGDMNSSNGILSSDFKLQLMIIETDLERLNFIIRMYIRTRISKLNKFTIFYINENNANDQLLSKQEKRYLQKYFQILSQLYNNCFLKKMPQSLTFLDDTRGAESMVVTPDIDQPVFIKCISDRPIILDRDGNTEIDLELVKNGVYVVKYSLVKKYIEIGDIIMI</sequence>
<dbReference type="eggNOG" id="KOG3176">
    <property type="taxonomic scope" value="Eukaryota"/>
</dbReference>
<proteinExistence type="inferred from homology"/>
<accession>C5MIB0</accession>
<dbReference type="Pfam" id="PF16922">
    <property type="entry name" value="SLD5_C"/>
    <property type="match status" value="1"/>
</dbReference>
<evidence type="ECO:0000256" key="5">
    <source>
        <dbReference type="ARBA" id="ARBA00022705"/>
    </source>
</evidence>
<dbReference type="PIRSF" id="PIRSF007764">
    <property type="entry name" value="Sld5"/>
    <property type="match status" value="1"/>
</dbReference>
<comment type="subcellular location">
    <subcellularLocation>
        <location evidence="1 7">Nucleus</location>
    </subcellularLocation>
</comment>
<feature type="domain" description="DNA replication complex GINS protein SLD5 C-terminal" evidence="9">
    <location>
        <begin position="182"/>
        <end position="237"/>
    </location>
</feature>
<keyword evidence="11" id="KW-1185">Reference proteome</keyword>
<dbReference type="PANTHER" id="PTHR21206">
    <property type="entry name" value="SLD5 PROTEIN"/>
    <property type="match status" value="1"/>
</dbReference>
<comment type="similarity">
    <text evidence="2 7">Belongs to the GINS4/SLD5 family.</text>
</comment>
<dbReference type="PANTHER" id="PTHR21206:SF0">
    <property type="entry name" value="DNA REPLICATION COMPLEX GINS PROTEIN SLD5"/>
    <property type="match status" value="1"/>
</dbReference>